<evidence type="ECO:0000256" key="1">
    <source>
        <dbReference type="ARBA" id="ARBA00008690"/>
    </source>
</evidence>
<dbReference type="PANTHER" id="PTHR33155">
    <property type="entry name" value="FANTASTIC FOUR-LIKE PROTEIN (DUF3049)"/>
    <property type="match status" value="1"/>
</dbReference>
<sequence length="505" mass="56442">MSAATMSIKNFNSTLKMEDKGIPLPPPLPPLSKAGKAKQQGIMSILGSDNNKAAAVVSIRRTLSADMSSKKWLSQNGFFSPMKKIASSEELANLGQDDVWKSIQNSSNKAEPITSVDVWSSILTQKKDDSSATVPPPYIHPLLKKSSSLTEKSLKICTESLGSETGSEINLSSYPPSESDDDKDDHQQQQEFISHSFEEFPVVKYNHNKRSSSTPKSFPPPISSLAAEDKPSVHMQSHRQNGRLILEAVSVPSQNLFRTQRVDGRLLLTLISTNPTSETEDNQEVAEFEKVFDEMQEVEYNEPPQLDYDGDDGDEEEDEYEEEDEDEEEEEEEVEEKENGTKGMQIVLEQKPRLSNGRMNVNTSTLMMKQLMGLEKKNHHLKWSNKENEITQVPHSLPPISQLITSSPNPPSAAASFNAYEYFWRKNPTIVNNYNDDKQVVVSAPNSTTPNANGTTTKITSYEQKDLVLMRGNKGNINNLVPLLKGCKEPRRSLLIWEPHCIATS</sequence>
<feature type="compositionally biased region" description="Polar residues" evidence="2">
    <location>
        <begin position="165"/>
        <end position="176"/>
    </location>
</feature>
<evidence type="ECO:0000313" key="5">
    <source>
        <dbReference type="RefSeq" id="XP_016490717.1"/>
    </source>
</evidence>
<dbReference type="Pfam" id="PF11250">
    <property type="entry name" value="FAF"/>
    <property type="match status" value="1"/>
</dbReference>
<dbReference type="AlphaFoldDB" id="A0A1S4BP92"/>
<organism evidence="4 5">
    <name type="scientific">Nicotiana tabacum</name>
    <name type="common">Common tobacco</name>
    <dbReference type="NCBI Taxonomy" id="4097"/>
    <lineage>
        <taxon>Eukaryota</taxon>
        <taxon>Viridiplantae</taxon>
        <taxon>Streptophyta</taxon>
        <taxon>Embryophyta</taxon>
        <taxon>Tracheophyta</taxon>
        <taxon>Spermatophyta</taxon>
        <taxon>Magnoliopsida</taxon>
        <taxon>eudicotyledons</taxon>
        <taxon>Gunneridae</taxon>
        <taxon>Pentapetalae</taxon>
        <taxon>asterids</taxon>
        <taxon>lamiids</taxon>
        <taxon>Solanales</taxon>
        <taxon>Solanaceae</taxon>
        <taxon>Nicotianoideae</taxon>
        <taxon>Nicotianeae</taxon>
        <taxon>Nicotiana</taxon>
    </lineage>
</organism>
<reference evidence="5" key="2">
    <citation type="submission" date="2025-08" db="UniProtKB">
        <authorList>
            <consortium name="RefSeq"/>
        </authorList>
    </citation>
    <scope>IDENTIFICATION</scope>
    <source>
        <tissue evidence="5">Leaf</tissue>
    </source>
</reference>
<dbReference type="STRING" id="4097.A0A1S4BP92"/>
<dbReference type="OrthoDB" id="1303570at2759"/>
<dbReference type="InterPro" id="IPR021410">
    <property type="entry name" value="FAF"/>
</dbReference>
<name>A0A1S4BP92_TOBAC</name>
<dbReference type="GeneID" id="107810447"/>
<protein>
    <submittedName>
        <fullName evidence="5">Protein FAF-like, chloroplastic</fullName>
    </submittedName>
</protein>
<accession>A0A1S4BP92</accession>
<dbReference type="InterPro" id="IPR046431">
    <property type="entry name" value="FAF_dom"/>
</dbReference>
<feature type="compositionally biased region" description="Acidic residues" evidence="2">
    <location>
        <begin position="308"/>
        <end position="336"/>
    </location>
</feature>
<evidence type="ECO:0000313" key="4">
    <source>
        <dbReference type="Proteomes" id="UP000790787"/>
    </source>
</evidence>
<dbReference type="OMA" id="PEASPFN"/>
<feature type="domain" description="FAF" evidence="3">
    <location>
        <begin position="217"/>
        <end position="270"/>
    </location>
</feature>
<feature type="region of interest" description="Disordered" evidence="2">
    <location>
        <begin position="165"/>
        <end position="190"/>
    </location>
</feature>
<proteinExistence type="inferred from homology"/>
<feature type="region of interest" description="Disordered" evidence="2">
    <location>
        <begin position="297"/>
        <end position="345"/>
    </location>
</feature>
<dbReference type="RefSeq" id="XP_016490717.1">
    <property type="nucleotide sequence ID" value="XM_016635231.2"/>
</dbReference>
<evidence type="ECO:0000259" key="3">
    <source>
        <dbReference type="Pfam" id="PF11250"/>
    </source>
</evidence>
<dbReference type="PaxDb" id="4097-A0A1S4BP92"/>
<dbReference type="Proteomes" id="UP000790787">
    <property type="component" value="Chromosome 22"/>
</dbReference>
<evidence type="ECO:0000256" key="2">
    <source>
        <dbReference type="SAM" id="MobiDB-lite"/>
    </source>
</evidence>
<comment type="similarity">
    <text evidence="1">Belongs to the fantastic four family.</text>
</comment>
<gene>
    <name evidence="5" type="primary">LOC107810447</name>
</gene>
<reference evidence="4" key="1">
    <citation type="journal article" date="2014" name="Nat. Commun.">
        <title>The tobacco genome sequence and its comparison with those of tomato and potato.</title>
        <authorList>
            <person name="Sierro N."/>
            <person name="Battey J.N."/>
            <person name="Ouadi S."/>
            <person name="Bakaher N."/>
            <person name="Bovet L."/>
            <person name="Willig A."/>
            <person name="Goepfert S."/>
            <person name="Peitsch M.C."/>
            <person name="Ivanov N.V."/>
        </authorList>
    </citation>
    <scope>NUCLEOTIDE SEQUENCE [LARGE SCALE GENOMIC DNA]</scope>
</reference>
<dbReference type="PANTHER" id="PTHR33155:SF41">
    <property type="entry name" value="PROTEIN FAF-LIKE, CHLOROPLASTIC"/>
    <property type="match status" value="1"/>
</dbReference>
<feature type="region of interest" description="Disordered" evidence="2">
    <location>
        <begin position="207"/>
        <end position="235"/>
    </location>
</feature>
<dbReference type="KEGG" id="nta:107810447"/>
<dbReference type="RefSeq" id="XP_016490717.1">
    <property type="nucleotide sequence ID" value="XM_016635231.1"/>
</dbReference>
<keyword evidence="4" id="KW-1185">Reference proteome</keyword>